<dbReference type="AlphaFoldDB" id="A0A6A5M314"/>
<organism evidence="1 2">
    <name type="scientific">Lupinus albus</name>
    <name type="common">White lupine</name>
    <name type="synonym">Lupinus termis</name>
    <dbReference type="NCBI Taxonomy" id="3870"/>
    <lineage>
        <taxon>Eukaryota</taxon>
        <taxon>Viridiplantae</taxon>
        <taxon>Streptophyta</taxon>
        <taxon>Embryophyta</taxon>
        <taxon>Tracheophyta</taxon>
        <taxon>Spermatophyta</taxon>
        <taxon>Magnoliopsida</taxon>
        <taxon>eudicotyledons</taxon>
        <taxon>Gunneridae</taxon>
        <taxon>Pentapetalae</taxon>
        <taxon>rosids</taxon>
        <taxon>fabids</taxon>
        <taxon>Fabales</taxon>
        <taxon>Fabaceae</taxon>
        <taxon>Papilionoideae</taxon>
        <taxon>50 kb inversion clade</taxon>
        <taxon>genistoids sensu lato</taxon>
        <taxon>core genistoids</taxon>
        <taxon>Genisteae</taxon>
        <taxon>Lupinus</taxon>
    </lineage>
</organism>
<dbReference type="InterPro" id="IPR040283">
    <property type="entry name" value="DDB_G0292058-like"/>
</dbReference>
<reference evidence="2" key="1">
    <citation type="journal article" date="2020" name="Nat. Commun.">
        <title>Genome sequence of the cluster root forming white lupin.</title>
        <authorList>
            <person name="Hufnagel B."/>
            <person name="Marques A."/>
            <person name="Soriano A."/>
            <person name="Marques L."/>
            <person name="Divol F."/>
            <person name="Doumas P."/>
            <person name="Sallet E."/>
            <person name="Mancinotti D."/>
            <person name="Carrere S."/>
            <person name="Marande W."/>
            <person name="Arribat S."/>
            <person name="Keller J."/>
            <person name="Huneau C."/>
            <person name="Blein T."/>
            <person name="Aime D."/>
            <person name="Laguerre M."/>
            <person name="Taylor J."/>
            <person name="Schubert V."/>
            <person name="Nelson M."/>
            <person name="Geu-Flores F."/>
            <person name="Crespi M."/>
            <person name="Gallardo-Guerrero K."/>
            <person name="Delaux P.-M."/>
            <person name="Salse J."/>
            <person name="Berges H."/>
            <person name="Guyot R."/>
            <person name="Gouzy J."/>
            <person name="Peret B."/>
        </authorList>
    </citation>
    <scope>NUCLEOTIDE SEQUENCE [LARGE SCALE GENOMIC DNA]</scope>
    <source>
        <strain evidence="2">cv. Amiga</strain>
    </source>
</reference>
<evidence type="ECO:0000313" key="1">
    <source>
        <dbReference type="EMBL" id="KAE9602332.1"/>
    </source>
</evidence>
<dbReference type="OrthoDB" id="1420219at2759"/>
<comment type="caution">
    <text evidence="1">The sequence shown here is derived from an EMBL/GenBank/DDBJ whole genome shotgun (WGS) entry which is preliminary data.</text>
</comment>
<dbReference type="PANTHER" id="PTHR31414:SF15">
    <property type="entry name" value="PLASMA MEMBRANE FUSION PROTEIN"/>
    <property type="match status" value="1"/>
</dbReference>
<dbReference type="EMBL" id="WOCE01000012">
    <property type="protein sequence ID" value="KAE9602332.1"/>
    <property type="molecule type" value="Genomic_DNA"/>
</dbReference>
<proteinExistence type="predicted"/>
<sequence>MLRFTSNSNPYFILIFFSIVLFSAESSSPLTIPEIGDGVIPWNDWTSGGKVGNGKTMVLAKERTCRKDIFNHFQRYDGGWNISNTRYVTSAISTAVPFFGAAVVWFVIFVLSLSLICLCYCCFPVKGYGYSKSAYALSLILLIIFTVAAIAGSVFLYTGQGNLLGSTSDTLDFVVSQAELTTQSLKNVSGYFDISKQIGLGANVALLPSDIQVGIDHVKIQIKTAITTLSKQTAENSDKIRQGIGRMGLALMIVAAAMLCVAFLGFFFSVLGLRFFVYFMVIVGGILVAVTFILCGGFLFLHNVIGDTCVAMDEWVLNPTAHTALDEILPCVDNATAQESLIRSRNVTYSLVNLVQMFISDVANGNTLIYAYNQSGPLMPLLCNPFAADLTFRNCAAGEVTLENAINVLKNYTCKVSSSGSCITPGRMTPMIYAQMAAAVNVTYGLYRYGPFLQELVDCTFVRKAFTKISNNYCPGLRRFTEWIYIGLVVVTVAVMLSLIFWIIFEREKRHRRRTKRYISSVINKNSYKPVQ</sequence>
<evidence type="ECO:0000313" key="2">
    <source>
        <dbReference type="Proteomes" id="UP000447434"/>
    </source>
</evidence>
<dbReference type="PANTHER" id="PTHR31414">
    <property type="entry name" value="TRANSMEMBRANE PROTEIN DDB_G0292058"/>
    <property type="match status" value="1"/>
</dbReference>
<dbReference type="Proteomes" id="UP000447434">
    <property type="component" value="Chromosome 12"/>
</dbReference>
<protein>
    <submittedName>
        <fullName evidence="1">Uncharacterized protein</fullName>
    </submittedName>
</protein>
<dbReference type="GO" id="GO:0005886">
    <property type="term" value="C:plasma membrane"/>
    <property type="evidence" value="ECO:0007669"/>
    <property type="project" value="TreeGrafter"/>
</dbReference>
<gene>
    <name evidence="1" type="ORF">Lalb_Chr12g0198471</name>
</gene>
<name>A0A6A5M314_LUPAL</name>
<dbReference type="GO" id="GO:0009506">
    <property type="term" value="C:plasmodesma"/>
    <property type="evidence" value="ECO:0007669"/>
    <property type="project" value="TreeGrafter"/>
</dbReference>
<keyword evidence="2" id="KW-1185">Reference proteome</keyword>
<accession>A0A6A5M314</accession>